<name>A0A9P0GV92_NEZVI</name>
<reference evidence="1" key="1">
    <citation type="submission" date="2022-01" db="EMBL/GenBank/DDBJ databases">
        <authorList>
            <person name="King R."/>
        </authorList>
    </citation>
    <scope>NUCLEOTIDE SEQUENCE</scope>
</reference>
<dbReference type="Proteomes" id="UP001152798">
    <property type="component" value="Chromosome 1"/>
</dbReference>
<organism evidence="1 2">
    <name type="scientific">Nezara viridula</name>
    <name type="common">Southern green stink bug</name>
    <name type="synonym">Cimex viridulus</name>
    <dbReference type="NCBI Taxonomy" id="85310"/>
    <lineage>
        <taxon>Eukaryota</taxon>
        <taxon>Metazoa</taxon>
        <taxon>Ecdysozoa</taxon>
        <taxon>Arthropoda</taxon>
        <taxon>Hexapoda</taxon>
        <taxon>Insecta</taxon>
        <taxon>Pterygota</taxon>
        <taxon>Neoptera</taxon>
        <taxon>Paraneoptera</taxon>
        <taxon>Hemiptera</taxon>
        <taxon>Heteroptera</taxon>
        <taxon>Panheteroptera</taxon>
        <taxon>Pentatomomorpha</taxon>
        <taxon>Pentatomoidea</taxon>
        <taxon>Pentatomidae</taxon>
        <taxon>Pentatominae</taxon>
        <taxon>Nezara</taxon>
    </lineage>
</organism>
<keyword evidence="2" id="KW-1185">Reference proteome</keyword>
<evidence type="ECO:0000313" key="1">
    <source>
        <dbReference type="EMBL" id="CAH1389159.1"/>
    </source>
</evidence>
<gene>
    <name evidence="1" type="ORF">NEZAVI_LOCUS611</name>
</gene>
<dbReference type="EMBL" id="OV725077">
    <property type="protein sequence ID" value="CAH1389159.1"/>
    <property type="molecule type" value="Genomic_DNA"/>
</dbReference>
<dbReference type="OrthoDB" id="6594639at2759"/>
<accession>A0A9P0GV92</accession>
<evidence type="ECO:0000313" key="2">
    <source>
        <dbReference type="Proteomes" id="UP001152798"/>
    </source>
</evidence>
<sequence>MCEKNNEETCSTGMNYKCYGPGIDAKADQVEGTYNPGNDWSQQMYRVKEYGIPSTGHLHPPTVRPPPSFVEPLFVELPNKFVKDLYIKYPFLIPKGINPDDHDRVAQRSFTGDFDDLTTYQVDFGNKGFPEPPELVEAKGLALPEPDKPSFRLPGVPYMPLCRRPLPDTEAVDLKAKKEAKKASEKILKKTLSIPKKISEYEDNYNTLARYWKNHGLYTAPNFFISHKSTLPQD</sequence>
<dbReference type="AlphaFoldDB" id="A0A9P0GV92"/>
<proteinExistence type="predicted"/>
<protein>
    <submittedName>
        <fullName evidence="1">Uncharacterized protein</fullName>
    </submittedName>
</protein>